<protein>
    <submittedName>
        <fullName evidence="2">Uncharacterized protein</fullName>
    </submittedName>
</protein>
<evidence type="ECO:0000256" key="1">
    <source>
        <dbReference type="SAM" id="MobiDB-lite"/>
    </source>
</evidence>
<dbReference type="AlphaFoldDB" id="A0A6C0AS62"/>
<reference evidence="2" key="1">
    <citation type="journal article" date="2020" name="Nature">
        <title>Giant virus diversity and host interactions through global metagenomics.</title>
        <authorList>
            <person name="Schulz F."/>
            <person name="Roux S."/>
            <person name="Paez-Espino D."/>
            <person name="Jungbluth S."/>
            <person name="Walsh D.A."/>
            <person name="Denef V.J."/>
            <person name="McMahon K.D."/>
            <person name="Konstantinidis K.T."/>
            <person name="Eloe-Fadrosh E.A."/>
            <person name="Kyrpides N.C."/>
            <person name="Woyke T."/>
        </authorList>
    </citation>
    <scope>NUCLEOTIDE SEQUENCE</scope>
    <source>
        <strain evidence="2">GVMAG-S-1101171-111</strain>
    </source>
</reference>
<feature type="region of interest" description="Disordered" evidence="1">
    <location>
        <begin position="61"/>
        <end position="84"/>
    </location>
</feature>
<evidence type="ECO:0000313" key="2">
    <source>
        <dbReference type="EMBL" id="QHS82634.1"/>
    </source>
</evidence>
<proteinExistence type="predicted"/>
<dbReference type="EMBL" id="MN740804">
    <property type="protein sequence ID" value="QHS82634.1"/>
    <property type="molecule type" value="Genomic_DNA"/>
</dbReference>
<name>A0A6C0AS62_9ZZZZ</name>
<sequence length="84" mass="9677">MKYITTIIRKLIPKELPIPVGRWRIENCNIQTNQKIDLSNEDHCGPCGQYALDKIKIINDKNDKTNNKNKNAGLDNNVDLEKQN</sequence>
<organism evidence="2">
    <name type="scientific">viral metagenome</name>
    <dbReference type="NCBI Taxonomy" id="1070528"/>
    <lineage>
        <taxon>unclassified sequences</taxon>
        <taxon>metagenomes</taxon>
        <taxon>organismal metagenomes</taxon>
    </lineage>
</organism>
<accession>A0A6C0AS62</accession>